<sequence length="365" mass="41329">MKKLSYILLLLISINFCQKGNAQSKNIKTVSGKKVSISHLESRIEHIMDSIQLPGLSIAIINDARIAYHNKFGVSNLKTQEPVTKESIFEGASLSKPLFAHFVMKMVEKGKFNLDEPIYYFLKDIFPENTIADDSFEAYKKITPRIVLSHGTGIPNWAKGKPIEIAFEPGTDFSYSGEAYQHMGAALGTKLGIGWGSQLDSLFLKEVAHPLGMQRSFYTWNDVLEKHTVKGHMNGKVNMEMHRDKKVGPGYSLRSDAYDYALFLIEMMKSNNLSPTLRDLMLKEHNHFKPNNKIHLETGQTGWGLGFAQKPTPNGMMHLHTGNNHDFQAYAMFVPDQKYGFVIFGNSDNLFPFLTEIEKLIEEQF</sequence>
<dbReference type="Gene3D" id="3.40.710.10">
    <property type="entry name" value="DD-peptidase/beta-lactamase superfamily"/>
    <property type="match status" value="1"/>
</dbReference>
<dbReference type="InterPro" id="IPR001466">
    <property type="entry name" value="Beta-lactam-related"/>
</dbReference>
<accession>A0ABN1MH31</accession>
<dbReference type="SUPFAM" id="SSF56601">
    <property type="entry name" value="beta-lactamase/transpeptidase-like"/>
    <property type="match status" value="1"/>
</dbReference>
<keyword evidence="3" id="KW-1185">Reference proteome</keyword>
<keyword evidence="2" id="KW-0378">Hydrolase</keyword>
<dbReference type="Pfam" id="PF00144">
    <property type="entry name" value="Beta-lactamase"/>
    <property type="match status" value="1"/>
</dbReference>
<dbReference type="PANTHER" id="PTHR43283:SF18">
    <property type="match status" value="1"/>
</dbReference>
<evidence type="ECO:0000313" key="2">
    <source>
        <dbReference type="EMBL" id="GAA0872434.1"/>
    </source>
</evidence>
<organism evidence="2 3">
    <name type="scientific">Gangjinia marincola</name>
    <dbReference type="NCBI Taxonomy" id="578463"/>
    <lineage>
        <taxon>Bacteria</taxon>
        <taxon>Pseudomonadati</taxon>
        <taxon>Bacteroidota</taxon>
        <taxon>Flavobacteriia</taxon>
        <taxon>Flavobacteriales</taxon>
        <taxon>Flavobacteriaceae</taxon>
        <taxon>Gangjinia</taxon>
    </lineage>
</organism>
<dbReference type="EMBL" id="BAAAFG010000015">
    <property type="protein sequence ID" value="GAA0872434.1"/>
    <property type="molecule type" value="Genomic_DNA"/>
</dbReference>
<dbReference type="RefSeq" id="WP_343765775.1">
    <property type="nucleotide sequence ID" value="NZ_BAAAFG010000015.1"/>
</dbReference>
<protein>
    <submittedName>
        <fullName evidence="2">Serine hydrolase domain-containing protein</fullName>
    </submittedName>
</protein>
<comment type="caution">
    <text evidence="2">The sequence shown here is derived from an EMBL/GenBank/DDBJ whole genome shotgun (WGS) entry which is preliminary data.</text>
</comment>
<dbReference type="InterPro" id="IPR012338">
    <property type="entry name" value="Beta-lactam/transpept-like"/>
</dbReference>
<dbReference type="PANTHER" id="PTHR43283">
    <property type="entry name" value="BETA-LACTAMASE-RELATED"/>
    <property type="match status" value="1"/>
</dbReference>
<feature type="domain" description="Beta-lactamase-related" evidence="1">
    <location>
        <begin position="41"/>
        <end position="350"/>
    </location>
</feature>
<reference evidence="2 3" key="1">
    <citation type="journal article" date="2019" name="Int. J. Syst. Evol. Microbiol.">
        <title>The Global Catalogue of Microorganisms (GCM) 10K type strain sequencing project: providing services to taxonomists for standard genome sequencing and annotation.</title>
        <authorList>
            <consortium name="The Broad Institute Genomics Platform"/>
            <consortium name="The Broad Institute Genome Sequencing Center for Infectious Disease"/>
            <person name="Wu L."/>
            <person name="Ma J."/>
        </authorList>
    </citation>
    <scope>NUCLEOTIDE SEQUENCE [LARGE SCALE GENOMIC DNA]</scope>
    <source>
        <strain evidence="2 3">JCM 16082</strain>
    </source>
</reference>
<proteinExistence type="predicted"/>
<evidence type="ECO:0000313" key="3">
    <source>
        <dbReference type="Proteomes" id="UP001500507"/>
    </source>
</evidence>
<dbReference type="InterPro" id="IPR050789">
    <property type="entry name" value="Diverse_Enzym_Activities"/>
</dbReference>
<dbReference type="Proteomes" id="UP001500507">
    <property type="component" value="Unassembled WGS sequence"/>
</dbReference>
<name>A0ABN1MH31_9FLAO</name>
<dbReference type="GO" id="GO:0016787">
    <property type="term" value="F:hydrolase activity"/>
    <property type="evidence" value="ECO:0007669"/>
    <property type="project" value="UniProtKB-KW"/>
</dbReference>
<evidence type="ECO:0000259" key="1">
    <source>
        <dbReference type="Pfam" id="PF00144"/>
    </source>
</evidence>
<gene>
    <name evidence="2" type="ORF">GCM10009117_15810</name>
</gene>